<proteinExistence type="predicted"/>
<dbReference type="AlphaFoldDB" id="A0A7H1PR59"/>
<sequence>MLRASSRRRAAGLAAAMAAVALLPMASAAPASAQTLPAHVWYVQQDGWGNTKYDVTFNGIVSPDGPEHYTIDGELDGYCSHGAATRQSVTFGYRNWNGTWHYKSAWCDETPVHISVRGTRHDGGSVEMIVGATSGVFNLYDYGPVEFYKIGY</sequence>
<dbReference type="KEGG" id="sgf:HEP81_00202"/>
<organism evidence="2 3">
    <name type="scientific">Streptomyces griseofuscus</name>
    <dbReference type="NCBI Taxonomy" id="146922"/>
    <lineage>
        <taxon>Bacteria</taxon>
        <taxon>Bacillati</taxon>
        <taxon>Actinomycetota</taxon>
        <taxon>Actinomycetes</taxon>
        <taxon>Kitasatosporales</taxon>
        <taxon>Streptomycetaceae</taxon>
        <taxon>Streptomyces</taxon>
    </lineage>
</organism>
<feature type="signal peptide" evidence="1">
    <location>
        <begin position="1"/>
        <end position="33"/>
    </location>
</feature>
<reference evidence="2 3" key="1">
    <citation type="submission" date="2020-04" db="EMBL/GenBank/DDBJ databases">
        <title>Characterization and engineering of Streptomyces griseofuscus DSM40191 as a potential heterologous host for expression of BGCs.</title>
        <authorList>
            <person name="Gren T."/>
            <person name="Whitford C.M."/>
            <person name="Mohite O.S."/>
            <person name="Joergensen T.S."/>
            <person name="Nielsen J.B."/>
            <person name="Lee S.Y."/>
            <person name="Weber T."/>
        </authorList>
    </citation>
    <scope>NUCLEOTIDE SEQUENCE [LARGE SCALE GENOMIC DNA]</scope>
    <source>
        <strain evidence="2 3">DSM 40191</strain>
    </source>
</reference>
<name>A0A7H1PR59_9ACTN</name>
<accession>A0A7H1PR59</accession>
<evidence type="ECO:0000313" key="2">
    <source>
        <dbReference type="EMBL" id="QNT90539.1"/>
    </source>
</evidence>
<evidence type="ECO:0000313" key="3">
    <source>
        <dbReference type="Proteomes" id="UP000516422"/>
    </source>
</evidence>
<evidence type="ECO:0000256" key="1">
    <source>
        <dbReference type="SAM" id="SignalP"/>
    </source>
</evidence>
<dbReference type="PROSITE" id="PS51318">
    <property type="entry name" value="TAT"/>
    <property type="match status" value="1"/>
</dbReference>
<protein>
    <submittedName>
        <fullName evidence="2">Uncharacterized protein</fullName>
    </submittedName>
</protein>
<gene>
    <name evidence="2" type="ORF">HEP81_00202</name>
</gene>
<dbReference type="EMBL" id="CP051006">
    <property type="protein sequence ID" value="QNT90539.1"/>
    <property type="molecule type" value="Genomic_DNA"/>
</dbReference>
<dbReference type="Proteomes" id="UP000516422">
    <property type="component" value="Chromosome"/>
</dbReference>
<feature type="chain" id="PRO_5028907422" evidence="1">
    <location>
        <begin position="34"/>
        <end position="152"/>
    </location>
</feature>
<keyword evidence="1" id="KW-0732">Signal</keyword>
<dbReference type="InterPro" id="IPR006311">
    <property type="entry name" value="TAT_signal"/>
</dbReference>